<organism evidence="1">
    <name type="scientific">Fagus sylvatica</name>
    <name type="common">Beechnut</name>
    <dbReference type="NCBI Taxonomy" id="28930"/>
    <lineage>
        <taxon>Eukaryota</taxon>
        <taxon>Viridiplantae</taxon>
        <taxon>Streptophyta</taxon>
        <taxon>Embryophyta</taxon>
        <taxon>Tracheophyta</taxon>
        <taxon>Spermatophyta</taxon>
        <taxon>Magnoliopsida</taxon>
        <taxon>eudicotyledons</taxon>
        <taxon>Gunneridae</taxon>
        <taxon>Pentapetalae</taxon>
        <taxon>rosids</taxon>
        <taxon>fabids</taxon>
        <taxon>Fagales</taxon>
        <taxon>Fagaceae</taxon>
        <taxon>Fagus</taxon>
    </lineage>
</organism>
<protein>
    <submittedName>
        <fullName evidence="1">Uncharacterized protein</fullName>
    </submittedName>
</protein>
<dbReference type="AlphaFoldDB" id="A0A2N9H6T9"/>
<sequence>MPTSSNQLTHDFRLMGSIMGSIGIGFDWMGDLGVVHGGFVVE</sequence>
<name>A0A2N9H6T9_FAGSY</name>
<accession>A0A2N9H6T9</accession>
<gene>
    <name evidence="1" type="ORF">FSB_LOCUS35694</name>
</gene>
<evidence type="ECO:0000313" key="1">
    <source>
        <dbReference type="EMBL" id="SPD07812.1"/>
    </source>
</evidence>
<reference evidence="1" key="1">
    <citation type="submission" date="2018-02" db="EMBL/GenBank/DDBJ databases">
        <authorList>
            <person name="Cohen D.B."/>
            <person name="Kent A.D."/>
        </authorList>
    </citation>
    <scope>NUCLEOTIDE SEQUENCE</scope>
</reference>
<dbReference type="EMBL" id="OIVN01002968">
    <property type="protein sequence ID" value="SPD07812.1"/>
    <property type="molecule type" value="Genomic_DNA"/>
</dbReference>
<proteinExistence type="predicted"/>